<name>A0A8T2KD07_9PIPI</name>
<accession>A0A8T2KD07</accession>
<dbReference type="SUPFAM" id="SSF57716">
    <property type="entry name" value="Glucocorticoid receptor-like (DNA-binding domain)"/>
    <property type="match status" value="2"/>
</dbReference>
<evidence type="ECO:0000313" key="7">
    <source>
        <dbReference type="EMBL" id="KAG8454193.1"/>
    </source>
</evidence>
<evidence type="ECO:0000256" key="4">
    <source>
        <dbReference type="PROSITE-ProRule" id="PRU00125"/>
    </source>
</evidence>
<evidence type="ECO:0000256" key="5">
    <source>
        <dbReference type="SAM" id="MobiDB-lite"/>
    </source>
</evidence>
<dbReference type="GO" id="GO:0003779">
    <property type="term" value="F:actin binding"/>
    <property type="evidence" value="ECO:0007669"/>
    <property type="project" value="TreeGrafter"/>
</dbReference>
<dbReference type="GO" id="GO:0001725">
    <property type="term" value="C:stress fiber"/>
    <property type="evidence" value="ECO:0007669"/>
    <property type="project" value="TreeGrafter"/>
</dbReference>
<dbReference type="GO" id="GO:0030018">
    <property type="term" value="C:Z disc"/>
    <property type="evidence" value="ECO:0007669"/>
    <property type="project" value="TreeGrafter"/>
</dbReference>
<dbReference type="GO" id="GO:0005912">
    <property type="term" value="C:adherens junction"/>
    <property type="evidence" value="ECO:0007669"/>
    <property type="project" value="TreeGrafter"/>
</dbReference>
<dbReference type="FunFam" id="2.10.110.10:FF:000010">
    <property type="entry name" value="PDZ and LIM domain protein 5"/>
    <property type="match status" value="1"/>
</dbReference>
<dbReference type="AlphaFoldDB" id="A0A8T2KD07"/>
<feature type="compositionally biased region" description="Basic and acidic residues" evidence="5">
    <location>
        <begin position="170"/>
        <end position="181"/>
    </location>
</feature>
<evidence type="ECO:0000256" key="3">
    <source>
        <dbReference type="ARBA" id="ARBA00023038"/>
    </source>
</evidence>
<keyword evidence="3 4" id="KW-0440">LIM domain</keyword>
<dbReference type="GO" id="GO:0051371">
    <property type="term" value="F:muscle alpha-actinin binding"/>
    <property type="evidence" value="ECO:0007669"/>
    <property type="project" value="TreeGrafter"/>
</dbReference>
<feature type="region of interest" description="Disordered" evidence="5">
    <location>
        <begin position="170"/>
        <end position="198"/>
    </location>
</feature>
<dbReference type="PANTHER" id="PTHR24214:SF32">
    <property type="entry name" value="PDZ AND LIM DOMAIN PROTEIN 5"/>
    <property type="match status" value="1"/>
</dbReference>
<dbReference type="SMART" id="SM00132">
    <property type="entry name" value="LIM"/>
    <property type="match status" value="3"/>
</dbReference>
<evidence type="ECO:0000313" key="8">
    <source>
        <dbReference type="Proteomes" id="UP000812440"/>
    </source>
</evidence>
<dbReference type="PROSITE" id="PS00478">
    <property type="entry name" value="LIM_DOMAIN_1"/>
    <property type="match status" value="1"/>
</dbReference>
<evidence type="ECO:0000259" key="6">
    <source>
        <dbReference type="PROSITE" id="PS50023"/>
    </source>
</evidence>
<dbReference type="EMBL" id="JAACNH010000001">
    <property type="protein sequence ID" value="KAG8454193.1"/>
    <property type="molecule type" value="Genomic_DNA"/>
</dbReference>
<proteinExistence type="predicted"/>
<protein>
    <recommendedName>
        <fullName evidence="6">LIM zinc-binding domain-containing protein</fullName>
    </recommendedName>
</protein>
<organism evidence="7 8">
    <name type="scientific">Hymenochirus boettgeri</name>
    <name type="common">Congo dwarf clawed frog</name>
    <dbReference type="NCBI Taxonomy" id="247094"/>
    <lineage>
        <taxon>Eukaryota</taxon>
        <taxon>Metazoa</taxon>
        <taxon>Chordata</taxon>
        <taxon>Craniata</taxon>
        <taxon>Vertebrata</taxon>
        <taxon>Euteleostomi</taxon>
        <taxon>Amphibia</taxon>
        <taxon>Batrachia</taxon>
        <taxon>Anura</taxon>
        <taxon>Pipoidea</taxon>
        <taxon>Pipidae</taxon>
        <taxon>Pipinae</taxon>
        <taxon>Hymenochirus</taxon>
    </lineage>
</organism>
<feature type="domain" description="LIM zinc-binding" evidence="6">
    <location>
        <begin position="372"/>
        <end position="431"/>
    </location>
</feature>
<dbReference type="GO" id="GO:0031941">
    <property type="term" value="C:filamentous actin"/>
    <property type="evidence" value="ECO:0007669"/>
    <property type="project" value="TreeGrafter"/>
</dbReference>
<dbReference type="GO" id="GO:0046872">
    <property type="term" value="F:metal ion binding"/>
    <property type="evidence" value="ECO:0007669"/>
    <property type="project" value="UniProtKB-KW"/>
</dbReference>
<reference evidence="7" key="1">
    <citation type="thesis" date="2020" institute="ProQuest LLC" country="789 East Eisenhower Parkway, Ann Arbor, MI, USA">
        <title>Comparative Genomics and Chromosome Evolution.</title>
        <authorList>
            <person name="Mudd A.B."/>
        </authorList>
    </citation>
    <scope>NUCLEOTIDE SEQUENCE</scope>
    <source>
        <strain evidence="7">Female2</strain>
        <tissue evidence="7">Blood</tissue>
    </source>
</reference>
<dbReference type="Proteomes" id="UP000812440">
    <property type="component" value="Chromosome 1"/>
</dbReference>
<evidence type="ECO:0000256" key="2">
    <source>
        <dbReference type="ARBA" id="ARBA00022833"/>
    </source>
</evidence>
<dbReference type="Pfam" id="PF00412">
    <property type="entry name" value="LIM"/>
    <property type="match status" value="3"/>
</dbReference>
<dbReference type="InterPro" id="IPR050604">
    <property type="entry name" value="PDZ-LIM_domain"/>
</dbReference>
<dbReference type="FunFam" id="2.10.110.10:FF:000020">
    <property type="entry name" value="PDZ and LIM domain protein 5"/>
    <property type="match status" value="1"/>
</dbReference>
<keyword evidence="8" id="KW-1185">Reference proteome</keyword>
<dbReference type="InterPro" id="IPR001781">
    <property type="entry name" value="Znf_LIM"/>
</dbReference>
<keyword evidence="1 4" id="KW-0479">Metal-binding</keyword>
<dbReference type="PROSITE" id="PS50023">
    <property type="entry name" value="LIM_DOMAIN_2"/>
    <property type="match status" value="2"/>
</dbReference>
<keyword evidence="2 4" id="KW-0862">Zinc</keyword>
<dbReference type="GO" id="GO:0061061">
    <property type="term" value="P:muscle structure development"/>
    <property type="evidence" value="ECO:0007669"/>
    <property type="project" value="TreeGrafter"/>
</dbReference>
<comment type="caution">
    <text evidence="7">The sequence shown here is derived from an EMBL/GenBank/DDBJ whole genome shotgun (WGS) entry which is preliminary data.</text>
</comment>
<evidence type="ECO:0000256" key="1">
    <source>
        <dbReference type="ARBA" id="ARBA00022723"/>
    </source>
</evidence>
<dbReference type="GO" id="GO:0030036">
    <property type="term" value="P:actin cytoskeleton organization"/>
    <property type="evidence" value="ECO:0007669"/>
    <property type="project" value="TreeGrafter"/>
</dbReference>
<dbReference type="OrthoDB" id="5911912at2759"/>
<dbReference type="Gene3D" id="2.10.110.10">
    <property type="entry name" value="Cysteine Rich Protein"/>
    <property type="match status" value="3"/>
</dbReference>
<gene>
    <name evidence="7" type="ORF">GDO86_000724</name>
</gene>
<dbReference type="GO" id="GO:0007507">
    <property type="term" value="P:heart development"/>
    <property type="evidence" value="ECO:0007669"/>
    <property type="project" value="TreeGrafter"/>
</dbReference>
<sequence length="431" mass="47463">MTHLEAQNKIKACTGSLRLTLQKALSAQKANPNLNPAAPETPKEIVKPVPIASPTPVAPKVTNVAYNKAPKPFGSVTSSKPATIPSASSAFTPASATLQTSPQPPSLSLLATVVSPVHNASGLHANSKPTTEGHLAALSATKPAVNVPRQPASFSQSGNVYDNEITQEWADRRGGSKENKGDNPQNGKIPPKRPPRKHIVDSYTDIYHTSPYSDASKKRLIDNTEDWHPRTGTTQSRSFRILAQMTGTEHMNEPEPENVNKNKGPFLLALGKSWHPEEFNCAHCKKSMAEMGFIQEKGELYCEICYEKFFAPDCARCQRKILGEVINALKQTWHVSCFVCVACQKPIRNSVFHLEDGDPYCETDYYSLFGTICHGCEFPIEAGDRFLEALGHTWHNTCFVCAVCCENLEGQTFFSKKEKLLCKKHAHTVNF</sequence>
<feature type="domain" description="LIM zinc-binding" evidence="6">
    <location>
        <begin position="312"/>
        <end position="371"/>
    </location>
</feature>
<dbReference type="PANTHER" id="PTHR24214">
    <property type="entry name" value="PDZ AND LIM DOMAIN PROTEIN ZASP"/>
    <property type="match status" value="1"/>
</dbReference>